<name>A0A162IUX9_9HYPO</name>
<gene>
    <name evidence="2" type="ORF">AAL_02313</name>
</gene>
<evidence type="ECO:0000313" key="2">
    <source>
        <dbReference type="EMBL" id="KZZ98762.1"/>
    </source>
</evidence>
<evidence type="ECO:0000256" key="1">
    <source>
        <dbReference type="SAM" id="SignalP"/>
    </source>
</evidence>
<evidence type="ECO:0000313" key="3">
    <source>
        <dbReference type="Proteomes" id="UP000078544"/>
    </source>
</evidence>
<proteinExistence type="predicted"/>
<dbReference type="AlphaFoldDB" id="A0A162IUX9"/>
<sequence length="203" mass="20657">MRFTSLFLAGSAAASVAAVDMMDAAANVATANMAETKVARLLPRQTDNVECATKAASILKALPTQPPKLTKDLIAAKKVPNDCGDYSDLPASVASEYQDFKSDLMSWWEKVVSAAPQCPILEKSFQSGASVLLVAPESCTSTYPPSLQSALASVKSASGQGGNGAAATPNSKLATSTRSGLAARETGMAVAAIAAAGFAIAAL</sequence>
<reference evidence="2 3" key="1">
    <citation type="journal article" date="2016" name="Genome Biol. Evol.">
        <title>Divergent and convergent evolution of fungal pathogenicity.</title>
        <authorList>
            <person name="Shang Y."/>
            <person name="Xiao G."/>
            <person name="Zheng P."/>
            <person name="Cen K."/>
            <person name="Zhan S."/>
            <person name="Wang C."/>
        </authorList>
    </citation>
    <scope>NUCLEOTIDE SEQUENCE [LARGE SCALE GENOMIC DNA]</scope>
    <source>
        <strain evidence="2 3">RCEF 2490</strain>
    </source>
</reference>
<feature type="signal peptide" evidence="1">
    <location>
        <begin position="1"/>
        <end position="18"/>
    </location>
</feature>
<organism evidence="2 3">
    <name type="scientific">Moelleriella libera RCEF 2490</name>
    <dbReference type="NCBI Taxonomy" id="1081109"/>
    <lineage>
        <taxon>Eukaryota</taxon>
        <taxon>Fungi</taxon>
        <taxon>Dikarya</taxon>
        <taxon>Ascomycota</taxon>
        <taxon>Pezizomycotina</taxon>
        <taxon>Sordariomycetes</taxon>
        <taxon>Hypocreomycetidae</taxon>
        <taxon>Hypocreales</taxon>
        <taxon>Clavicipitaceae</taxon>
        <taxon>Moelleriella</taxon>
    </lineage>
</organism>
<keyword evidence="3" id="KW-1185">Reference proteome</keyword>
<comment type="caution">
    <text evidence="2">The sequence shown here is derived from an EMBL/GenBank/DDBJ whole genome shotgun (WGS) entry which is preliminary data.</text>
</comment>
<evidence type="ECO:0008006" key="4">
    <source>
        <dbReference type="Google" id="ProtNLM"/>
    </source>
</evidence>
<protein>
    <recommendedName>
        <fullName evidence="4">Infection structure specific protein</fullName>
    </recommendedName>
</protein>
<dbReference type="Proteomes" id="UP000078544">
    <property type="component" value="Unassembled WGS sequence"/>
</dbReference>
<feature type="chain" id="PRO_5007835576" description="Infection structure specific protein" evidence="1">
    <location>
        <begin position="19"/>
        <end position="203"/>
    </location>
</feature>
<accession>A0A162IUX9</accession>
<dbReference type="EMBL" id="AZGY01000004">
    <property type="protein sequence ID" value="KZZ98762.1"/>
    <property type="molecule type" value="Genomic_DNA"/>
</dbReference>
<dbReference type="OrthoDB" id="4960012at2759"/>
<keyword evidence="1" id="KW-0732">Signal</keyword>
<dbReference type="STRING" id="1081109.A0A162IUX9"/>